<dbReference type="PROSITE" id="PS00394">
    <property type="entry name" value="DNA_PHOTOLYASES_1_1"/>
    <property type="match status" value="1"/>
</dbReference>
<evidence type="ECO:0000256" key="6">
    <source>
        <dbReference type="ARBA" id="ARBA00022991"/>
    </source>
</evidence>
<dbReference type="PANTHER" id="PTHR11455:SF9">
    <property type="entry name" value="CRYPTOCHROME CIRCADIAN CLOCK 5 ISOFORM X1"/>
    <property type="match status" value="1"/>
</dbReference>
<keyword evidence="6 7" id="KW-0157">Chromophore</keyword>
<dbReference type="GO" id="GO:0003904">
    <property type="term" value="F:deoxyribodipyrimidine photo-lyase activity"/>
    <property type="evidence" value="ECO:0007669"/>
    <property type="project" value="UniProtKB-EC"/>
</dbReference>
<evidence type="ECO:0000256" key="3">
    <source>
        <dbReference type="ARBA" id="ARBA00005862"/>
    </source>
</evidence>
<dbReference type="InterPro" id="IPR014729">
    <property type="entry name" value="Rossmann-like_a/b/a_fold"/>
</dbReference>
<evidence type="ECO:0000256" key="4">
    <source>
        <dbReference type="ARBA" id="ARBA00022630"/>
    </source>
</evidence>
<dbReference type="InterPro" id="IPR036134">
    <property type="entry name" value="Crypto/Photolyase_FAD-like_sf"/>
</dbReference>
<name>A0ABU9GX26_9GAMM</name>
<dbReference type="PROSITE" id="PS51645">
    <property type="entry name" value="PHR_CRY_ALPHA_BETA"/>
    <property type="match status" value="1"/>
</dbReference>
<feature type="compositionally biased region" description="Low complexity" evidence="8">
    <location>
        <begin position="490"/>
        <end position="511"/>
    </location>
</feature>
<dbReference type="SUPFAM" id="SSF52425">
    <property type="entry name" value="Cryptochrome/photolyase, N-terminal domain"/>
    <property type="match status" value="1"/>
</dbReference>
<dbReference type="InterPro" id="IPR036155">
    <property type="entry name" value="Crypto/Photolyase_N_sf"/>
</dbReference>
<dbReference type="Gene3D" id="1.25.40.80">
    <property type="match status" value="1"/>
</dbReference>
<evidence type="ECO:0000259" key="9">
    <source>
        <dbReference type="PROSITE" id="PS51645"/>
    </source>
</evidence>
<evidence type="ECO:0000256" key="5">
    <source>
        <dbReference type="ARBA" id="ARBA00022827"/>
    </source>
</evidence>
<feature type="domain" description="Photolyase/cryptochrome alpha/beta" evidence="9">
    <location>
        <begin position="2"/>
        <end position="132"/>
    </location>
</feature>
<dbReference type="InterPro" id="IPR005101">
    <property type="entry name" value="Cryptochr/Photolyase_FAD-bd"/>
</dbReference>
<keyword evidence="11" id="KW-1185">Reference proteome</keyword>
<dbReference type="Pfam" id="PF03441">
    <property type="entry name" value="FAD_binding_7"/>
    <property type="match status" value="1"/>
</dbReference>
<dbReference type="EMBL" id="JBAKAW010000003">
    <property type="protein sequence ID" value="MEL0654052.1"/>
    <property type="molecule type" value="Genomic_DNA"/>
</dbReference>
<dbReference type="PANTHER" id="PTHR11455">
    <property type="entry name" value="CRYPTOCHROME"/>
    <property type="match status" value="1"/>
</dbReference>
<accession>A0ABU9GX26</accession>
<reference evidence="10 11" key="1">
    <citation type="submission" date="2024-02" db="EMBL/GenBank/DDBJ databases">
        <title>Bacteria isolated from the canopy kelp, Nereocystis luetkeana.</title>
        <authorList>
            <person name="Pfister C.A."/>
            <person name="Younker I.T."/>
            <person name="Light S.H."/>
        </authorList>
    </citation>
    <scope>NUCLEOTIDE SEQUENCE [LARGE SCALE GENOMIC DNA]</scope>
    <source>
        <strain evidence="10 11">TI.1.03</strain>
    </source>
</reference>
<evidence type="ECO:0000256" key="1">
    <source>
        <dbReference type="ARBA" id="ARBA00001932"/>
    </source>
</evidence>
<evidence type="ECO:0000313" key="10">
    <source>
        <dbReference type="EMBL" id="MEL0654052.1"/>
    </source>
</evidence>
<gene>
    <name evidence="10" type="ORF">V6257_03335</name>
</gene>
<dbReference type="InterPro" id="IPR002081">
    <property type="entry name" value="Cryptochrome/DNA_photolyase_1"/>
</dbReference>
<evidence type="ECO:0000256" key="7">
    <source>
        <dbReference type="RuleBase" id="RU004182"/>
    </source>
</evidence>
<protein>
    <submittedName>
        <fullName evidence="10">Deoxyribodipyrimidine photo-lyase</fullName>
        <ecNumber evidence="10">4.1.99.3</ecNumber>
    </submittedName>
</protein>
<dbReference type="PRINTS" id="PR00147">
    <property type="entry name" value="DNAPHOTLYASE"/>
</dbReference>
<dbReference type="Gene3D" id="3.40.50.620">
    <property type="entry name" value="HUPs"/>
    <property type="match status" value="1"/>
</dbReference>
<keyword evidence="10" id="KW-0456">Lyase</keyword>
<dbReference type="RefSeq" id="WP_341601552.1">
    <property type="nucleotide sequence ID" value="NZ_JBAKAW010000003.1"/>
</dbReference>
<dbReference type="Pfam" id="PF00875">
    <property type="entry name" value="DNA_photolyase"/>
    <property type="match status" value="1"/>
</dbReference>
<evidence type="ECO:0000313" key="11">
    <source>
        <dbReference type="Proteomes" id="UP001371391"/>
    </source>
</evidence>
<comment type="cofactor">
    <cofactor evidence="1">
        <name>(6R)-5,10-methylene-5,6,7,8-tetrahydrofolate</name>
        <dbReference type="ChEBI" id="CHEBI:15636"/>
    </cofactor>
</comment>
<comment type="caution">
    <text evidence="10">The sequence shown here is derived from an EMBL/GenBank/DDBJ whole genome shotgun (WGS) entry which is preliminary data.</text>
</comment>
<keyword evidence="4 7" id="KW-0285">Flavoprotein</keyword>
<dbReference type="SUPFAM" id="SSF48173">
    <property type="entry name" value="Cryptochrome/photolyase FAD-binding domain"/>
    <property type="match status" value="1"/>
</dbReference>
<dbReference type="InterPro" id="IPR006050">
    <property type="entry name" value="DNA_photolyase_N"/>
</dbReference>
<comment type="similarity">
    <text evidence="3">Belongs to the DNA photolyase class-1 family.</text>
</comment>
<comment type="similarity">
    <text evidence="7">Belongs to the DNA photolyase family.</text>
</comment>
<organism evidence="10 11">
    <name type="scientific">Pseudoalteromonas issachenkonii</name>
    <dbReference type="NCBI Taxonomy" id="152297"/>
    <lineage>
        <taxon>Bacteria</taxon>
        <taxon>Pseudomonadati</taxon>
        <taxon>Pseudomonadota</taxon>
        <taxon>Gammaproteobacteria</taxon>
        <taxon>Alteromonadales</taxon>
        <taxon>Pseudoalteromonadaceae</taxon>
        <taxon>Pseudoalteromonas</taxon>
    </lineage>
</organism>
<dbReference type="Proteomes" id="UP001371391">
    <property type="component" value="Unassembled WGS sequence"/>
</dbReference>
<feature type="region of interest" description="Disordered" evidence="8">
    <location>
        <begin position="488"/>
        <end position="511"/>
    </location>
</feature>
<dbReference type="InterPro" id="IPR018394">
    <property type="entry name" value="DNA_photolyase_1_CS_C"/>
</dbReference>
<proteinExistence type="inferred from homology"/>
<keyword evidence="5 7" id="KW-0274">FAD</keyword>
<evidence type="ECO:0000256" key="8">
    <source>
        <dbReference type="SAM" id="MobiDB-lite"/>
    </source>
</evidence>
<comment type="cofactor">
    <cofactor evidence="2">
        <name>FAD</name>
        <dbReference type="ChEBI" id="CHEBI:57692"/>
    </cofactor>
</comment>
<dbReference type="Gene3D" id="1.10.579.10">
    <property type="entry name" value="DNA Cyclobutane Dipyrimidine Photolyase, subunit A, domain 3"/>
    <property type="match status" value="1"/>
</dbReference>
<evidence type="ECO:0000256" key="2">
    <source>
        <dbReference type="ARBA" id="ARBA00001974"/>
    </source>
</evidence>
<dbReference type="EC" id="4.1.99.3" evidence="10"/>
<sequence length="511" mass="59909">MKINIVWFKRDLRLSDHQPLKNAFSNGLPTLLLYNFEPLLLEDAHYNERHWRFVYQSIVELNNQLARFNACVYIFNLNMNDLLESLKAQFEIVNIFSHQEIGLNNTFERDKAIKTWCQRNHINWQESQTGAVIRGKKNRNNWNEGWQQTMQAPIAVPNWKSIKTITLNNYQAPELPSAYTQDHDSFQQGGPLHARTVMQSFFAERGKGYQKGISSPSLSQTHCSRLSPYLAWGNISLRQVYQMAIDEYHSKHPDRRGWKRPLAAFVSRLHWHCHFMQKFESECSMEFLALNPGYHVFPYRDDEHVKNDIERWAQGQTGIPIIDACMRCLKATGYINFRMRAMLVSFVTHHLNISWQQASFPLANYFLDFEPGIHYPQIQMQASVTGINTIRHYNPIKQSEDQDPTGSFIKKWCPELEKLPIEYLHQPWEQTPMEALFNDFKLGEDYPEPMLDLTTASKEARERLWQYRERADVKRAIGKILRRHVAITPKTSQTKNKNNTKSITESNSKAK</sequence>